<reference evidence="1 2" key="1">
    <citation type="submission" date="2018-02" db="EMBL/GenBank/DDBJ databases">
        <title>Draft genome sequences of four Legionella pneumophila clinical strains isolated in Ontario.</title>
        <authorList>
            <person name="Fortuna A."/>
            <person name="Ramnarine R."/>
            <person name="Li A."/>
            <person name="Frantz C."/>
            <person name="Mallo G."/>
        </authorList>
    </citation>
    <scope>NUCLEOTIDE SEQUENCE [LARGE SCALE GENOMIC DNA]</scope>
    <source>
        <strain evidence="1 2">LG61</strain>
    </source>
</reference>
<name>A0A2S6F9E8_LEGPN</name>
<dbReference type="GO" id="GO:0016746">
    <property type="term" value="F:acyltransferase activity"/>
    <property type="evidence" value="ECO:0007669"/>
    <property type="project" value="InterPro"/>
</dbReference>
<sequence>MIQLSDLLKPTWVAEKSLKNAWSVLNDEEKESIKSRIDKIFYNEIPFQLEHDKLIYIHLFSLFAQLETIGLRGLIKSLEKLRGTDLYQQMRQQITDEIFHATVFAKIAFQLSAPYALPLGHQKSINHFISSLEGEEDLATSITLVNLVGEGWVEELCIAMKEKNIAVTIFETVLEDESRHMNEYDLYRQIGLPNKDYLRKKLAIFEDELINTVFAHEQYVTTLGILLGKEGALKLLNNINNKHHWMLKKIGVTPSAHWQLFMDTMPLLMKNLSHDFEKDKAIESTNIRKLLSAMWNDPELPTESAIFNINVTPVCFFEKKFKPETITCLMLQALSKACFDNPQTRNYIFNHKLYHSHNSYVALAVKIPGSDQLGAIEFKNCHEMTTTELAQHIQHDMRIMKYCYEKTQLLQKEHPYLIEVVNRLLTPRHERVYRDFLFARPAISLSNIGHWGYQAAVSPLFPNETFKITLTEIERKQVWNKTNNKFEVQDILPVGMSVDHRVFDGNIPFPRYMQEAFDQMFQDMEQSRIKPLSKPFSNLDNFIKYSNTLLENDLEFGFMYLFSLMHVWKNYISYDELSKTVEENYQRIKETLAKSEHQFG</sequence>
<dbReference type="InterPro" id="IPR023213">
    <property type="entry name" value="CAT-like_dom_sf"/>
</dbReference>
<accession>A0A2S6F9E8</accession>
<dbReference type="InterPro" id="IPR001078">
    <property type="entry name" value="2-oxoacid_DH_actylTfrase"/>
</dbReference>
<dbReference type="RefSeq" id="WP_027228071.1">
    <property type="nucleotide sequence ID" value="NZ_CP017601.1"/>
</dbReference>
<dbReference type="Pfam" id="PF00198">
    <property type="entry name" value="2-oxoacid_dh"/>
    <property type="match status" value="1"/>
</dbReference>
<dbReference type="AlphaFoldDB" id="A0A2S6F9E8"/>
<dbReference type="Proteomes" id="UP000239239">
    <property type="component" value="Unassembled WGS sequence"/>
</dbReference>
<dbReference type="EMBL" id="PQWY01000001">
    <property type="protein sequence ID" value="PPK34083.1"/>
    <property type="molecule type" value="Genomic_DNA"/>
</dbReference>
<evidence type="ECO:0000313" key="1">
    <source>
        <dbReference type="EMBL" id="PPK34083.1"/>
    </source>
</evidence>
<dbReference type="OrthoDB" id="5642472at2"/>
<dbReference type="Gene3D" id="3.30.559.10">
    <property type="entry name" value="Chloramphenicol acetyltransferase-like domain"/>
    <property type="match status" value="1"/>
</dbReference>
<proteinExistence type="predicted"/>
<dbReference type="SUPFAM" id="SSF52777">
    <property type="entry name" value="CoA-dependent acyltransferases"/>
    <property type="match status" value="1"/>
</dbReference>
<dbReference type="SUPFAM" id="SSF47240">
    <property type="entry name" value="Ferritin-like"/>
    <property type="match status" value="1"/>
</dbReference>
<evidence type="ECO:0000313" key="2">
    <source>
        <dbReference type="Proteomes" id="UP000239239"/>
    </source>
</evidence>
<organism evidence="1 2">
    <name type="scientific">Legionella pneumophila</name>
    <dbReference type="NCBI Taxonomy" id="446"/>
    <lineage>
        <taxon>Bacteria</taxon>
        <taxon>Pseudomonadati</taxon>
        <taxon>Pseudomonadota</taxon>
        <taxon>Gammaproteobacteria</taxon>
        <taxon>Legionellales</taxon>
        <taxon>Legionellaceae</taxon>
        <taxon>Legionella</taxon>
    </lineage>
</organism>
<dbReference type="InterPro" id="IPR009078">
    <property type="entry name" value="Ferritin-like_SF"/>
</dbReference>
<comment type="caution">
    <text evidence="1">The sequence shown here is derived from an EMBL/GenBank/DDBJ whole genome shotgun (WGS) entry which is preliminary data.</text>
</comment>
<protein>
    <submittedName>
        <fullName evidence="1">Uncharacterized protein</fullName>
    </submittedName>
</protein>
<gene>
    <name evidence="1" type="ORF">C3928_00945</name>
</gene>